<sequence>TDDYSNEKVKSFQEAEAELCTYIEAVIEKVKVKEKKCEKYEPKLRHGDYGHDVEDFICLGQDIYWLDCGGKAQGTFESFINKNTEVFGNIVDDLKRNGEDLRRFELGGNSYGFNSEGLASVQVYIAGTYHTIDEAVQFHKDFGQMLATAQREAKKNE</sequence>
<proteinExistence type="predicted"/>
<reference evidence="1" key="1">
    <citation type="journal article" date="2015" name="Nature">
        <title>Complex archaea that bridge the gap between prokaryotes and eukaryotes.</title>
        <authorList>
            <person name="Spang A."/>
            <person name="Saw J.H."/>
            <person name="Jorgensen S.L."/>
            <person name="Zaremba-Niedzwiedzka K."/>
            <person name="Martijn J."/>
            <person name="Lind A.E."/>
            <person name="van Eijk R."/>
            <person name="Schleper C."/>
            <person name="Guy L."/>
            <person name="Ettema T.J."/>
        </authorList>
    </citation>
    <scope>NUCLEOTIDE SEQUENCE</scope>
</reference>
<accession>A0A0F9HJF4</accession>
<gene>
    <name evidence="1" type="ORF">LCGC14_1697520</name>
</gene>
<name>A0A0F9HJF4_9ZZZZ</name>
<evidence type="ECO:0000313" key="1">
    <source>
        <dbReference type="EMBL" id="KKM15302.1"/>
    </source>
</evidence>
<protein>
    <submittedName>
        <fullName evidence="1">Uncharacterized protein</fullName>
    </submittedName>
</protein>
<comment type="caution">
    <text evidence="1">The sequence shown here is derived from an EMBL/GenBank/DDBJ whole genome shotgun (WGS) entry which is preliminary data.</text>
</comment>
<feature type="non-terminal residue" evidence="1">
    <location>
        <position position="1"/>
    </location>
</feature>
<dbReference type="AlphaFoldDB" id="A0A0F9HJF4"/>
<organism evidence="1">
    <name type="scientific">marine sediment metagenome</name>
    <dbReference type="NCBI Taxonomy" id="412755"/>
    <lineage>
        <taxon>unclassified sequences</taxon>
        <taxon>metagenomes</taxon>
        <taxon>ecological metagenomes</taxon>
    </lineage>
</organism>
<dbReference type="EMBL" id="LAZR01014940">
    <property type="protein sequence ID" value="KKM15302.1"/>
    <property type="molecule type" value="Genomic_DNA"/>
</dbReference>